<name>A0A8S1DZR4_9INSE</name>
<dbReference type="PROSITE" id="PS51465">
    <property type="entry name" value="KAZAL_2"/>
    <property type="match status" value="1"/>
</dbReference>
<sequence>MKYVLVCFVACMVLVGATAQGVTGNCPKVCNEVYRPVCGKNSKGVTRTFSNECELRLENCKYDFVKQRNACMVLVGATAQAGIYGGCRTVCSFIYSPACGKNSKGEMRTFINDCHMTRANCNGKNGSALLKI</sequence>
<evidence type="ECO:0000313" key="3">
    <source>
        <dbReference type="EMBL" id="CAB3383486.1"/>
    </source>
</evidence>
<dbReference type="CDD" id="cd00104">
    <property type="entry name" value="KAZAL_FS"/>
    <property type="match status" value="1"/>
</dbReference>
<accession>A0A8S1DZR4</accession>
<dbReference type="EMBL" id="CADEPI010000311">
    <property type="protein sequence ID" value="CAB3383486.1"/>
    <property type="molecule type" value="Genomic_DNA"/>
</dbReference>
<evidence type="ECO:0000259" key="2">
    <source>
        <dbReference type="PROSITE" id="PS51465"/>
    </source>
</evidence>
<dbReference type="Gene3D" id="3.30.60.30">
    <property type="match status" value="2"/>
</dbReference>
<dbReference type="AlphaFoldDB" id="A0A8S1DZR4"/>
<gene>
    <name evidence="3" type="ORF">CLODIP_2_CD07525</name>
</gene>
<feature type="domain" description="Kazal-like" evidence="2">
    <location>
        <begin position="20"/>
        <end position="73"/>
    </location>
</feature>
<dbReference type="InterPro" id="IPR036058">
    <property type="entry name" value="Kazal_dom_sf"/>
</dbReference>
<comment type="caution">
    <text evidence="3">The sequence shown here is derived from an EMBL/GenBank/DDBJ whole genome shotgun (WGS) entry which is preliminary data.</text>
</comment>
<feature type="chain" id="PRO_5035824310" description="Kazal-like domain-containing protein" evidence="1">
    <location>
        <begin position="20"/>
        <end position="132"/>
    </location>
</feature>
<reference evidence="3 4" key="1">
    <citation type="submission" date="2020-04" db="EMBL/GenBank/DDBJ databases">
        <authorList>
            <person name="Alioto T."/>
            <person name="Alioto T."/>
            <person name="Gomez Garrido J."/>
        </authorList>
    </citation>
    <scope>NUCLEOTIDE SEQUENCE [LARGE SCALE GENOMIC DNA]</scope>
</reference>
<dbReference type="OrthoDB" id="126772at2759"/>
<dbReference type="InterPro" id="IPR002350">
    <property type="entry name" value="Kazal_dom"/>
</dbReference>
<dbReference type="Proteomes" id="UP000494165">
    <property type="component" value="Unassembled WGS sequence"/>
</dbReference>
<feature type="signal peptide" evidence="1">
    <location>
        <begin position="1"/>
        <end position="19"/>
    </location>
</feature>
<evidence type="ECO:0000256" key="1">
    <source>
        <dbReference type="SAM" id="SignalP"/>
    </source>
</evidence>
<evidence type="ECO:0000313" key="4">
    <source>
        <dbReference type="Proteomes" id="UP000494165"/>
    </source>
</evidence>
<protein>
    <recommendedName>
        <fullName evidence="2">Kazal-like domain-containing protein</fullName>
    </recommendedName>
</protein>
<dbReference type="SUPFAM" id="SSF100895">
    <property type="entry name" value="Kazal-type serine protease inhibitors"/>
    <property type="match status" value="2"/>
</dbReference>
<organism evidence="3 4">
    <name type="scientific">Cloeon dipterum</name>
    <dbReference type="NCBI Taxonomy" id="197152"/>
    <lineage>
        <taxon>Eukaryota</taxon>
        <taxon>Metazoa</taxon>
        <taxon>Ecdysozoa</taxon>
        <taxon>Arthropoda</taxon>
        <taxon>Hexapoda</taxon>
        <taxon>Insecta</taxon>
        <taxon>Pterygota</taxon>
        <taxon>Palaeoptera</taxon>
        <taxon>Ephemeroptera</taxon>
        <taxon>Pisciforma</taxon>
        <taxon>Baetidae</taxon>
        <taxon>Cloeon</taxon>
    </lineage>
</organism>
<keyword evidence="4" id="KW-1185">Reference proteome</keyword>
<proteinExistence type="predicted"/>
<keyword evidence="1" id="KW-0732">Signal</keyword>
<dbReference type="SMART" id="SM00280">
    <property type="entry name" value="KAZAL"/>
    <property type="match status" value="1"/>
</dbReference>
<dbReference type="Pfam" id="PF07648">
    <property type="entry name" value="Kazal_2"/>
    <property type="match status" value="2"/>
</dbReference>